<evidence type="ECO:0000256" key="5">
    <source>
        <dbReference type="ARBA" id="ARBA00023152"/>
    </source>
</evidence>
<comment type="similarity">
    <text evidence="4">Belongs to the BPG-independent phosphoglycerate mutase family. A-PGAM subfamily.</text>
</comment>
<dbReference type="InterPro" id="IPR042253">
    <property type="entry name" value="Pglycerate_mutase_ApgM_sf"/>
</dbReference>
<dbReference type="InterPro" id="IPR004456">
    <property type="entry name" value="Pglycerate_mutase_ApgM"/>
</dbReference>
<keyword evidence="5" id="KW-0324">Glycolysis</keyword>
<evidence type="ECO:0000313" key="7">
    <source>
        <dbReference type="EMBL" id="GAI05699.1"/>
    </source>
</evidence>
<dbReference type="GO" id="GO:0046872">
    <property type="term" value="F:metal ion binding"/>
    <property type="evidence" value="ECO:0007669"/>
    <property type="project" value="InterPro"/>
</dbReference>
<sequence>CGLADPVFMGITPGSGPAHLSLFGYNPLKYLLGRGILEALGSGVEVAKNDLVARGNFATLRDNLITDRRAGRIPTSENEKLCERLNSSLKSVEGIEITLFPGKEHRFVVKFSGEGLSDALSDADSQRDNKPRVPAQALSKEAAKTAQIVNDFMDEVIDLLKDSPRANAVLLRGFSKHPSLPSMGELYKLKPAAIANYPMYKGLAGLVGMDVLTAGQSLPELFAALEKNYKDYDFIYVHVKKTDSAGEDGNFKAKKEAIEESDTYIPRLLALKPEVLVVTSDHSTPSLLKSHSWHPNPFLLFSKTSLTDKVSRFTEKECSQGYLGRFQAIYAMPLMLAHAGKLKKFGA</sequence>
<feature type="non-terminal residue" evidence="7">
    <location>
        <position position="1"/>
    </location>
</feature>
<dbReference type="GO" id="GO:0006096">
    <property type="term" value="P:glycolytic process"/>
    <property type="evidence" value="ECO:0007669"/>
    <property type="project" value="UniProtKB-KW"/>
</dbReference>
<name>X1MH51_9ZZZZ</name>
<evidence type="ECO:0000256" key="4">
    <source>
        <dbReference type="ARBA" id="ARBA00005524"/>
    </source>
</evidence>
<reference evidence="7" key="1">
    <citation type="journal article" date="2014" name="Front. Microbiol.">
        <title>High frequency of phylogenetically diverse reductive dehalogenase-homologous genes in deep subseafloor sedimentary metagenomes.</title>
        <authorList>
            <person name="Kawai M."/>
            <person name="Futagami T."/>
            <person name="Toyoda A."/>
            <person name="Takaki Y."/>
            <person name="Nishi S."/>
            <person name="Hori S."/>
            <person name="Arai W."/>
            <person name="Tsubouchi T."/>
            <person name="Morono Y."/>
            <person name="Uchiyama I."/>
            <person name="Ito T."/>
            <person name="Fujiyama A."/>
            <person name="Inagaki F."/>
            <person name="Takami H."/>
        </authorList>
    </citation>
    <scope>NUCLEOTIDE SEQUENCE</scope>
    <source>
        <strain evidence="7">Expedition CK06-06</strain>
    </source>
</reference>
<dbReference type="Gene3D" id="3.40.720.10">
    <property type="entry name" value="Alkaline Phosphatase, subunit A"/>
    <property type="match status" value="1"/>
</dbReference>
<comment type="catalytic activity">
    <reaction evidence="1">
        <text>(2R)-2-phosphoglycerate = (2R)-3-phosphoglycerate</text>
        <dbReference type="Rhea" id="RHEA:15901"/>
        <dbReference type="ChEBI" id="CHEBI:58272"/>
        <dbReference type="ChEBI" id="CHEBI:58289"/>
        <dbReference type="EC" id="5.4.2.12"/>
    </reaction>
</comment>
<dbReference type="PANTHER" id="PTHR31209">
    <property type="entry name" value="COFACTOR-INDEPENDENT PHOSPHOGLYCERATE MUTASE"/>
    <property type="match status" value="1"/>
</dbReference>
<dbReference type="NCBIfam" id="NF003160">
    <property type="entry name" value="PRK04135.1"/>
    <property type="match status" value="1"/>
</dbReference>
<evidence type="ECO:0000259" key="6">
    <source>
        <dbReference type="Pfam" id="PF01676"/>
    </source>
</evidence>
<dbReference type="Pfam" id="PF01676">
    <property type="entry name" value="Metalloenzyme"/>
    <property type="match status" value="1"/>
</dbReference>
<dbReference type="PANTHER" id="PTHR31209:SF0">
    <property type="entry name" value="METALLOENZYME DOMAIN-CONTAINING PROTEIN"/>
    <property type="match status" value="1"/>
</dbReference>
<dbReference type="SUPFAM" id="SSF53649">
    <property type="entry name" value="Alkaline phosphatase-like"/>
    <property type="match status" value="1"/>
</dbReference>
<accession>X1MH51</accession>
<gene>
    <name evidence="7" type="ORF">S06H3_14844</name>
</gene>
<proteinExistence type="inferred from homology"/>
<dbReference type="AlphaFoldDB" id="X1MH51"/>
<evidence type="ECO:0000256" key="1">
    <source>
        <dbReference type="ARBA" id="ARBA00000370"/>
    </source>
</evidence>
<dbReference type="Gene3D" id="3.30.70.2130">
    <property type="entry name" value="Metalloenzyme domain"/>
    <property type="match status" value="1"/>
</dbReference>
<protein>
    <recommendedName>
        <fullName evidence="6">Metalloenzyme domain-containing protein</fullName>
    </recommendedName>
</protein>
<feature type="domain" description="Metalloenzyme" evidence="6">
    <location>
        <begin position="1"/>
        <end position="336"/>
    </location>
</feature>
<evidence type="ECO:0000256" key="3">
    <source>
        <dbReference type="ARBA" id="ARBA00004921"/>
    </source>
</evidence>
<comment type="pathway">
    <text evidence="3">Carbohydrate degradation.</text>
</comment>
<organism evidence="7">
    <name type="scientific">marine sediment metagenome</name>
    <dbReference type="NCBI Taxonomy" id="412755"/>
    <lineage>
        <taxon>unclassified sequences</taxon>
        <taxon>metagenomes</taxon>
        <taxon>ecological metagenomes</taxon>
    </lineage>
</organism>
<comment type="caution">
    <text evidence="7">The sequence shown here is derived from an EMBL/GenBank/DDBJ whole genome shotgun (WGS) entry which is preliminary data.</text>
</comment>
<comment type="function">
    <text evidence="2">Catalyzes the interconversion of 2-phosphoglycerate and 3-phosphoglycerate.</text>
</comment>
<evidence type="ECO:0000256" key="2">
    <source>
        <dbReference type="ARBA" id="ARBA00002315"/>
    </source>
</evidence>
<dbReference type="PIRSF" id="PIRSF006392">
    <property type="entry name" value="IPGAM_arch"/>
    <property type="match status" value="1"/>
</dbReference>
<dbReference type="EMBL" id="BARV01007276">
    <property type="protein sequence ID" value="GAI05699.1"/>
    <property type="molecule type" value="Genomic_DNA"/>
</dbReference>
<dbReference type="GO" id="GO:0004619">
    <property type="term" value="F:phosphoglycerate mutase activity"/>
    <property type="evidence" value="ECO:0007669"/>
    <property type="project" value="UniProtKB-EC"/>
</dbReference>
<dbReference type="CDD" id="cd16011">
    <property type="entry name" value="iPGM_like"/>
    <property type="match status" value="1"/>
</dbReference>
<dbReference type="Pfam" id="PF10143">
    <property type="entry name" value="PhosphMutase"/>
    <property type="match status" value="1"/>
</dbReference>
<dbReference type="InterPro" id="IPR017850">
    <property type="entry name" value="Alkaline_phosphatase_core_sf"/>
</dbReference>
<dbReference type="NCBIfam" id="TIGR00306">
    <property type="entry name" value="apgM"/>
    <property type="match status" value="1"/>
</dbReference>
<dbReference type="InterPro" id="IPR006124">
    <property type="entry name" value="Metalloenzyme"/>
</dbReference>